<protein>
    <submittedName>
        <fullName evidence="1">Uncharacterized protein</fullName>
    </submittedName>
</protein>
<name>A0ABS8Z7B4_9PSEU</name>
<dbReference type="EMBL" id="JAJVCN010000001">
    <property type="protein sequence ID" value="MCE7003781.1"/>
    <property type="molecule type" value="Genomic_DNA"/>
</dbReference>
<sequence>MRSEAHERRVQLMRAKTLHDRLSTLEPGGFAQWAMLPSWVRPALDDTRPTTAVPDTTLPLTAANVAGWMRDFVELSGSCDRWYVSTGLWMFPWLSVRTIVPDWLEQIVKVRSEEITLLAGSRDVLVAFYVEEYEFQAFRRSG</sequence>
<evidence type="ECO:0000313" key="2">
    <source>
        <dbReference type="Proteomes" id="UP001521150"/>
    </source>
</evidence>
<organism evidence="1 2">
    <name type="scientific">Kibdelosporangium philippinense</name>
    <dbReference type="NCBI Taxonomy" id="211113"/>
    <lineage>
        <taxon>Bacteria</taxon>
        <taxon>Bacillati</taxon>
        <taxon>Actinomycetota</taxon>
        <taxon>Actinomycetes</taxon>
        <taxon>Pseudonocardiales</taxon>
        <taxon>Pseudonocardiaceae</taxon>
        <taxon>Kibdelosporangium</taxon>
    </lineage>
</organism>
<dbReference type="Proteomes" id="UP001521150">
    <property type="component" value="Unassembled WGS sequence"/>
</dbReference>
<dbReference type="RefSeq" id="WP_233725343.1">
    <property type="nucleotide sequence ID" value="NZ_JAJVCN010000001.1"/>
</dbReference>
<accession>A0ABS8Z7B4</accession>
<comment type="caution">
    <text evidence="1">The sequence shown here is derived from an EMBL/GenBank/DDBJ whole genome shotgun (WGS) entry which is preliminary data.</text>
</comment>
<proteinExistence type="predicted"/>
<keyword evidence="2" id="KW-1185">Reference proteome</keyword>
<evidence type="ECO:0000313" key="1">
    <source>
        <dbReference type="EMBL" id="MCE7003781.1"/>
    </source>
</evidence>
<reference evidence="1 2" key="1">
    <citation type="submission" date="2021-12" db="EMBL/GenBank/DDBJ databases">
        <title>Genome sequence of Kibdelosporangium philippinense ATCC 49844.</title>
        <authorList>
            <person name="Fedorov E.A."/>
            <person name="Omeragic M."/>
            <person name="Shalygina K.F."/>
            <person name="Maclea K.S."/>
        </authorList>
    </citation>
    <scope>NUCLEOTIDE SEQUENCE [LARGE SCALE GENOMIC DNA]</scope>
    <source>
        <strain evidence="1 2">ATCC 49844</strain>
    </source>
</reference>
<gene>
    <name evidence="1" type="ORF">LWC34_13225</name>
</gene>